<feature type="compositionally biased region" description="Low complexity" evidence="1">
    <location>
        <begin position="7"/>
        <end position="34"/>
    </location>
</feature>
<gene>
    <name evidence="2" type="ORF">O181_090527</name>
</gene>
<name>A0A9Q3IVJ0_9BASI</name>
<dbReference type="EMBL" id="AVOT02056479">
    <property type="protein sequence ID" value="MBW0550812.1"/>
    <property type="molecule type" value="Genomic_DNA"/>
</dbReference>
<dbReference type="Proteomes" id="UP000765509">
    <property type="component" value="Unassembled WGS sequence"/>
</dbReference>
<evidence type="ECO:0000256" key="1">
    <source>
        <dbReference type="SAM" id="MobiDB-lite"/>
    </source>
</evidence>
<proteinExistence type="predicted"/>
<reference evidence="2" key="1">
    <citation type="submission" date="2021-03" db="EMBL/GenBank/DDBJ databases">
        <title>Draft genome sequence of rust myrtle Austropuccinia psidii MF-1, a brazilian biotype.</title>
        <authorList>
            <person name="Quecine M.C."/>
            <person name="Pachon D.M.R."/>
            <person name="Bonatelli M.L."/>
            <person name="Correr F.H."/>
            <person name="Franceschini L.M."/>
            <person name="Leite T.F."/>
            <person name="Margarido G.R.A."/>
            <person name="Almeida C.A."/>
            <person name="Ferrarezi J.A."/>
            <person name="Labate C.A."/>
        </authorList>
    </citation>
    <scope>NUCLEOTIDE SEQUENCE</scope>
    <source>
        <strain evidence="2">MF-1</strain>
    </source>
</reference>
<accession>A0A9Q3IVJ0</accession>
<evidence type="ECO:0000313" key="3">
    <source>
        <dbReference type="Proteomes" id="UP000765509"/>
    </source>
</evidence>
<feature type="region of interest" description="Disordered" evidence="1">
    <location>
        <begin position="1"/>
        <end position="57"/>
    </location>
</feature>
<protein>
    <submittedName>
        <fullName evidence="2">Uncharacterized protein</fullName>
    </submittedName>
</protein>
<dbReference type="AlphaFoldDB" id="A0A9Q3IVJ0"/>
<evidence type="ECO:0000313" key="2">
    <source>
        <dbReference type="EMBL" id="MBW0550812.1"/>
    </source>
</evidence>
<sequence>MSHTYEPAPSTAQAPTPAPATAQATTNAPAPTTTKELARTHRTTPEPPANGQCHLELGPHILCLSVNV</sequence>
<keyword evidence="3" id="KW-1185">Reference proteome</keyword>
<organism evidence="2 3">
    <name type="scientific">Austropuccinia psidii MF-1</name>
    <dbReference type="NCBI Taxonomy" id="1389203"/>
    <lineage>
        <taxon>Eukaryota</taxon>
        <taxon>Fungi</taxon>
        <taxon>Dikarya</taxon>
        <taxon>Basidiomycota</taxon>
        <taxon>Pucciniomycotina</taxon>
        <taxon>Pucciniomycetes</taxon>
        <taxon>Pucciniales</taxon>
        <taxon>Sphaerophragmiaceae</taxon>
        <taxon>Austropuccinia</taxon>
    </lineage>
</organism>
<comment type="caution">
    <text evidence="2">The sequence shown here is derived from an EMBL/GenBank/DDBJ whole genome shotgun (WGS) entry which is preliminary data.</text>
</comment>